<accession>A0A4S4K9C4</accession>
<proteinExistence type="predicted"/>
<name>A0A4S4K9C4_9APHY</name>
<gene>
    <name evidence="2" type="ORF">EW026_g6980</name>
</gene>
<sequence length="383" mass="42971">MFKFNFQVGGIQNRTVLIIDILSLSPIVAMPTLRIHIAPTRDYHTTVHYTLSQTGPQGAAGSGDSSSQLEFSSCAELGSANSEVYRGILSKTDGSEQEVVCKIMKGDTMPLEAEADLYNTELKDLQGTDVPRFFGLFTGVIKAYRTRIACILLEYCGPTMGGYFDDYDMVTRGKIIEAFVRIHNAGVQHNDIETYHVILDQSDSENLKVRIIDFDNAEKHTCTRKMEIRPYEFAPWRGDFMCWELYDLALDTDFWTPTWFSFMGFTVSVFETCDPKSLAEYVAPYFTLWPRDVLEKKAQELLQEFRDKYRDRAEFLDYPFDGFTDSDGSDSDGQSEGEESGEESGETASESGLEDGCNSEGTSSADEPGVTEPQDESAVTEVH</sequence>
<reference evidence="2 3" key="1">
    <citation type="submission" date="2019-02" db="EMBL/GenBank/DDBJ databases">
        <title>Genome sequencing of the rare red list fungi Phlebia centrifuga.</title>
        <authorList>
            <person name="Buettner E."/>
            <person name="Kellner H."/>
        </authorList>
    </citation>
    <scope>NUCLEOTIDE SEQUENCE [LARGE SCALE GENOMIC DNA]</scope>
    <source>
        <strain evidence="2 3">DSM 108282</strain>
    </source>
</reference>
<feature type="compositionally biased region" description="Acidic residues" evidence="1">
    <location>
        <begin position="327"/>
        <end position="345"/>
    </location>
</feature>
<evidence type="ECO:0000313" key="3">
    <source>
        <dbReference type="Proteomes" id="UP000309038"/>
    </source>
</evidence>
<dbReference type="Gene3D" id="1.10.510.10">
    <property type="entry name" value="Transferase(Phosphotransferase) domain 1"/>
    <property type="match status" value="1"/>
</dbReference>
<dbReference type="SUPFAM" id="SSF56112">
    <property type="entry name" value="Protein kinase-like (PK-like)"/>
    <property type="match status" value="1"/>
</dbReference>
<organism evidence="2 3">
    <name type="scientific">Hermanssonia centrifuga</name>
    <dbReference type="NCBI Taxonomy" id="98765"/>
    <lineage>
        <taxon>Eukaryota</taxon>
        <taxon>Fungi</taxon>
        <taxon>Dikarya</taxon>
        <taxon>Basidiomycota</taxon>
        <taxon>Agaricomycotina</taxon>
        <taxon>Agaricomycetes</taxon>
        <taxon>Polyporales</taxon>
        <taxon>Meruliaceae</taxon>
        <taxon>Hermanssonia</taxon>
    </lineage>
</organism>
<dbReference type="InterPro" id="IPR011009">
    <property type="entry name" value="Kinase-like_dom_sf"/>
</dbReference>
<dbReference type="Pfam" id="PF06293">
    <property type="entry name" value="Kdo"/>
    <property type="match status" value="1"/>
</dbReference>
<dbReference type="EMBL" id="SGPJ01000437">
    <property type="protein sequence ID" value="THG94505.1"/>
    <property type="molecule type" value="Genomic_DNA"/>
</dbReference>
<protein>
    <recommendedName>
        <fullName evidence="4">Protein kinase domain-containing protein</fullName>
    </recommendedName>
</protein>
<evidence type="ECO:0000313" key="2">
    <source>
        <dbReference type="EMBL" id="THG94505.1"/>
    </source>
</evidence>
<evidence type="ECO:0000256" key="1">
    <source>
        <dbReference type="SAM" id="MobiDB-lite"/>
    </source>
</evidence>
<comment type="caution">
    <text evidence="2">The sequence shown here is derived from an EMBL/GenBank/DDBJ whole genome shotgun (WGS) entry which is preliminary data.</text>
</comment>
<keyword evidence="3" id="KW-1185">Reference proteome</keyword>
<dbReference type="Proteomes" id="UP000309038">
    <property type="component" value="Unassembled WGS sequence"/>
</dbReference>
<evidence type="ECO:0008006" key="4">
    <source>
        <dbReference type="Google" id="ProtNLM"/>
    </source>
</evidence>
<feature type="region of interest" description="Disordered" evidence="1">
    <location>
        <begin position="320"/>
        <end position="383"/>
    </location>
</feature>
<dbReference type="AlphaFoldDB" id="A0A4S4K9C4"/>